<feature type="transmembrane region" description="Helical" evidence="1">
    <location>
        <begin position="29"/>
        <end position="52"/>
    </location>
</feature>
<evidence type="ECO:0000313" key="4">
    <source>
        <dbReference type="Proteomes" id="UP000711407"/>
    </source>
</evidence>
<dbReference type="Proteomes" id="UP000711407">
    <property type="component" value="Unassembled WGS sequence"/>
</dbReference>
<dbReference type="AlphaFoldDB" id="A0A921E8C9"/>
<keyword evidence="3" id="KW-0255">Endonuclease</keyword>
<comment type="caution">
    <text evidence="3">The sequence shown here is derived from an EMBL/GenBank/DDBJ whole genome shotgun (WGS) entry which is preliminary data.</text>
</comment>
<dbReference type="PANTHER" id="PTHR14859">
    <property type="entry name" value="CALCOFLUOR WHITE HYPERSENSITIVE PROTEIN PRECURSOR"/>
    <property type="match status" value="1"/>
</dbReference>
<keyword evidence="1" id="KW-0472">Membrane</keyword>
<accession>A0A921E8C9</accession>
<evidence type="ECO:0000256" key="1">
    <source>
        <dbReference type="SAM" id="Phobius"/>
    </source>
</evidence>
<dbReference type="GO" id="GO:0004519">
    <property type="term" value="F:endonuclease activity"/>
    <property type="evidence" value="ECO:0007669"/>
    <property type="project" value="UniProtKB-KW"/>
</dbReference>
<protein>
    <submittedName>
        <fullName evidence="3">Endonuclease/exonuclease/phosphatase family protein</fullName>
    </submittedName>
</protein>
<gene>
    <name evidence="3" type="ORF">K8V47_02560</name>
</gene>
<reference evidence="3" key="1">
    <citation type="journal article" date="2021" name="PeerJ">
        <title>Extensive microbial diversity within the chicken gut microbiome revealed by metagenomics and culture.</title>
        <authorList>
            <person name="Gilroy R."/>
            <person name="Ravi A."/>
            <person name="Getino M."/>
            <person name="Pursley I."/>
            <person name="Horton D.L."/>
            <person name="Alikhan N.F."/>
            <person name="Baker D."/>
            <person name="Gharbi K."/>
            <person name="Hall N."/>
            <person name="Watson M."/>
            <person name="Adriaenssens E.M."/>
            <person name="Foster-Nyarko E."/>
            <person name="Jarju S."/>
            <person name="Secka A."/>
            <person name="Antonio M."/>
            <person name="Oren A."/>
            <person name="Chaudhuri R.R."/>
            <person name="La Ragione R."/>
            <person name="Hildebrand F."/>
            <person name="Pallen M.J."/>
        </authorList>
    </citation>
    <scope>NUCLEOTIDE SEQUENCE</scope>
    <source>
        <strain evidence="3">4100</strain>
    </source>
</reference>
<sequence length="326" mass="36922">MAFPLLLYILAVSLIICIVFWMRGARMLLVTLIVIVPSAIKIVPLHITPYIADRAKGDKTFSLLTYNVMSFLDFAGPFKEGVPNRTVQYILDSNPDIVCLQETLRAAYVNTLNITLSQRNLRDLRYPYQMHWHDGGIAMYSRYPLKEIHIGDRPDMPYPHYKAARVYLHDDSITIINCHLQSIGLDVSDRNVYHGATGGDIDFDSIDAAGSKILGKLTDAFIIRAKQAEFVRSVLDSIPGNVIVCGDFNDVPLSFATRQIQGNDMHDAFAATSFGPRITFHDNRFYFRIDHVFYRGNIGAYWCASPNIPSSDHYPLLVRFKIQPDK</sequence>
<reference evidence="3" key="2">
    <citation type="submission" date="2021-09" db="EMBL/GenBank/DDBJ databases">
        <authorList>
            <person name="Gilroy R."/>
        </authorList>
    </citation>
    <scope>NUCLEOTIDE SEQUENCE</scope>
    <source>
        <strain evidence="3">4100</strain>
    </source>
</reference>
<dbReference type="PANTHER" id="PTHR14859:SF15">
    <property type="entry name" value="ENDONUCLEASE_EXONUCLEASE_PHOSPHATASE DOMAIN-CONTAINING PROTEIN"/>
    <property type="match status" value="1"/>
</dbReference>
<feature type="transmembrane region" description="Helical" evidence="1">
    <location>
        <begin position="6"/>
        <end position="22"/>
    </location>
</feature>
<dbReference type="InterPro" id="IPR005135">
    <property type="entry name" value="Endo/exonuclease/phosphatase"/>
</dbReference>
<evidence type="ECO:0000259" key="2">
    <source>
        <dbReference type="Pfam" id="PF03372"/>
    </source>
</evidence>
<keyword evidence="1" id="KW-1133">Transmembrane helix</keyword>
<proteinExistence type="predicted"/>
<keyword evidence="3" id="KW-0378">Hydrolase</keyword>
<dbReference type="SUPFAM" id="SSF56219">
    <property type="entry name" value="DNase I-like"/>
    <property type="match status" value="1"/>
</dbReference>
<name>A0A921E8C9_9BACT</name>
<feature type="domain" description="Endonuclease/exonuclease/phosphatase" evidence="2">
    <location>
        <begin position="64"/>
        <end position="313"/>
    </location>
</feature>
<keyword evidence="1" id="KW-0812">Transmembrane</keyword>
<keyword evidence="3" id="KW-0540">Nuclease</keyword>
<dbReference type="InterPro" id="IPR036691">
    <property type="entry name" value="Endo/exonu/phosph_ase_sf"/>
</dbReference>
<dbReference type="Gene3D" id="3.60.10.10">
    <property type="entry name" value="Endonuclease/exonuclease/phosphatase"/>
    <property type="match status" value="1"/>
</dbReference>
<dbReference type="GO" id="GO:0016020">
    <property type="term" value="C:membrane"/>
    <property type="evidence" value="ECO:0007669"/>
    <property type="project" value="GOC"/>
</dbReference>
<evidence type="ECO:0000313" key="3">
    <source>
        <dbReference type="EMBL" id="HJE38631.1"/>
    </source>
</evidence>
<dbReference type="InterPro" id="IPR051916">
    <property type="entry name" value="GPI-anchor_lipid_remodeler"/>
</dbReference>
<organism evidence="3 4">
    <name type="scientific">Candidatus Amulumruptor caecigallinarius</name>
    <dbReference type="NCBI Taxonomy" id="2109911"/>
    <lineage>
        <taxon>Bacteria</taxon>
        <taxon>Pseudomonadati</taxon>
        <taxon>Bacteroidota</taxon>
        <taxon>Bacteroidia</taxon>
        <taxon>Bacteroidales</taxon>
        <taxon>Muribaculaceae</taxon>
        <taxon>Candidatus Amulumruptor</taxon>
    </lineage>
</organism>
<dbReference type="EMBL" id="DYXT01000017">
    <property type="protein sequence ID" value="HJE38631.1"/>
    <property type="molecule type" value="Genomic_DNA"/>
</dbReference>
<dbReference type="Pfam" id="PF03372">
    <property type="entry name" value="Exo_endo_phos"/>
    <property type="match status" value="1"/>
</dbReference>
<dbReference type="GO" id="GO:0006506">
    <property type="term" value="P:GPI anchor biosynthetic process"/>
    <property type="evidence" value="ECO:0007669"/>
    <property type="project" value="TreeGrafter"/>
</dbReference>